<evidence type="ECO:0000313" key="2">
    <source>
        <dbReference type="Proteomes" id="UP000028725"/>
    </source>
</evidence>
<proteinExistence type="predicted"/>
<dbReference type="STRING" id="394096.DB31_7592"/>
<keyword evidence="2" id="KW-1185">Reference proteome</keyword>
<name>A0A085WKZ2_9BACT</name>
<dbReference type="Proteomes" id="UP000028725">
    <property type="component" value="Unassembled WGS sequence"/>
</dbReference>
<evidence type="ECO:0000313" key="1">
    <source>
        <dbReference type="EMBL" id="KFE68355.1"/>
    </source>
</evidence>
<reference evidence="1 2" key="1">
    <citation type="submission" date="2014-04" db="EMBL/GenBank/DDBJ databases">
        <title>Genome assembly of Hyalangium minutum DSM 14724.</title>
        <authorList>
            <person name="Sharma G."/>
            <person name="Subramanian S."/>
        </authorList>
    </citation>
    <scope>NUCLEOTIDE SEQUENCE [LARGE SCALE GENOMIC DNA]</scope>
    <source>
        <strain evidence="1 2">DSM 14724</strain>
    </source>
</reference>
<dbReference type="InterPro" id="IPR036280">
    <property type="entry name" value="Multihaem_cyt_sf"/>
</dbReference>
<dbReference type="AlphaFoldDB" id="A0A085WKZ2"/>
<dbReference type="EMBL" id="JMCB01000006">
    <property type="protein sequence ID" value="KFE68355.1"/>
    <property type="molecule type" value="Genomic_DNA"/>
</dbReference>
<protein>
    <recommendedName>
        <fullName evidence="3">Cytochrome c domain-containing protein</fullName>
    </recommendedName>
</protein>
<accession>A0A085WKZ2</accession>
<evidence type="ECO:0008006" key="3">
    <source>
        <dbReference type="Google" id="ProtNLM"/>
    </source>
</evidence>
<sequence length="353" mass="37703">MVVGVLGGGLALAKAPVGPRAPPPTLSGTGLYGDIRQHGVASRVLEYSPQYPLWTDGALKRRWVSLPPGKAIDGSRPNAWVFPVGTKFWKEFSFHGRRVETRYMERQADGTWLYASYAWQADESEAVLVPSQGLPGACEVEEGRWHAVPSLNDCKACHQGQDTEVLGFSALQLSTDRDPNALHAEPVPAPGVDLKYLVEHNLLKRLPRALRETPPRLAASTPTERAALGYLHGNCGHCHNDEGMLKGLGLAFRHVVGQGALGSERAVATAVGIPLRARPAGLPPDARFRLEPGRPEHSGALLRMGSRQAATQMPPLGTVVVDGQAMALLSRWAAESLGPGSAPVLSGSTSTQP</sequence>
<organism evidence="1 2">
    <name type="scientific">Hyalangium minutum</name>
    <dbReference type="NCBI Taxonomy" id="394096"/>
    <lineage>
        <taxon>Bacteria</taxon>
        <taxon>Pseudomonadati</taxon>
        <taxon>Myxococcota</taxon>
        <taxon>Myxococcia</taxon>
        <taxon>Myxococcales</taxon>
        <taxon>Cystobacterineae</taxon>
        <taxon>Archangiaceae</taxon>
        <taxon>Hyalangium</taxon>
    </lineage>
</organism>
<comment type="caution">
    <text evidence="1">The sequence shown here is derived from an EMBL/GenBank/DDBJ whole genome shotgun (WGS) entry which is preliminary data.</text>
</comment>
<dbReference type="SUPFAM" id="SSF48695">
    <property type="entry name" value="Multiheme cytochromes"/>
    <property type="match status" value="1"/>
</dbReference>
<gene>
    <name evidence="1" type="ORF">DB31_7592</name>
</gene>